<accession>A0ABW7FHT9</accession>
<evidence type="ECO:0000313" key="4">
    <source>
        <dbReference type="Proteomes" id="UP001606301"/>
    </source>
</evidence>
<dbReference type="SMART" id="SM00421">
    <property type="entry name" value="HTH_LUXR"/>
    <property type="match status" value="1"/>
</dbReference>
<dbReference type="InterPro" id="IPR036388">
    <property type="entry name" value="WH-like_DNA-bd_sf"/>
</dbReference>
<dbReference type="InterPro" id="IPR000792">
    <property type="entry name" value="Tscrpt_reg_LuxR_C"/>
</dbReference>
<evidence type="ECO:0000259" key="2">
    <source>
        <dbReference type="SMART" id="SM00421"/>
    </source>
</evidence>
<reference evidence="3 4" key="1">
    <citation type="submission" date="2024-08" db="EMBL/GenBank/DDBJ databases">
        <authorList>
            <person name="Lu H."/>
        </authorList>
    </citation>
    <scope>NUCLEOTIDE SEQUENCE [LARGE SCALE GENOMIC DNA]</scope>
    <source>
        <strain evidence="3 4">LKC17W</strain>
    </source>
</reference>
<dbReference type="RefSeq" id="WP_394397128.1">
    <property type="nucleotide sequence ID" value="NZ_JBIGHW010000004.1"/>
</dbReference>
<dbReference type="Proteomes" id="UP001606301">
    <property type="component" value="Unassembled WGS sequence"/>
</dbReference>
<feature type="domain" description="HTH luxR-type" evidence="2">
    <location>
        <begin position="114"/>
        <end position="171"/>
    </location>
</feature>
<protein>
    <submittedName>
        <fullName evidence="3">Helix-turn-helix transcriptional regulator</fullName>
    </submittedName>
</protein>
<dbReference type="Pfam" id="PF00196">
    <property type="entry name" value="GerE"/>
    <property type="match status" value="1"/>
</dbReference>
<evidence type="ECO:0000256" key="1">
    <source>
        <dbReference type="SAM" id="MobiDB-lite"/>
    </source>
</evidence>
<keyword evidence="4" id="KW-1185">Reference proteome</keyword>
<name>A0ABW7FHT9_9BURK</name>
<dbReference type="Gene3D" id="1.10.10.10">
    <property type="entry name" value="Winged helix-like DNA-binding domain superfamily/Winged helix DNA-binding domain"/>
    <property type="match status" value="1"/>
</dbReference>
<comment type="caution">
    <text evidence="3">The sequence shown here is derived from an EMBL/GenBank/DDBJ whole genome shotgun (WGS) entry which is preliminary data.</text>
</comment>
<gene>
    <name evidence="3" type="ORF">ACG0Z3_09520</name>
</gene>
<dbReference type="InterPro" id="IPR016032">
    <property type="entry name" value="Sig_transdc_resp-reg_C-effctor"/>
</dbReference>
<evidence type="ECO:0000313" key="3">
    <source>
        <dbReference type="EMBL" id="MFG6440916.1"/>
    </source>
</evidence>
<dbReference type="EMBL" id="JBIGHW010000004">
    <property type="protein sequence ID" value="MFG6440916.1"/>
    <property type="molecule type" value="Genomic_DNA"/>
</dbReference>
<sequence>MIERLVPAGPCILLDIRLSVVHVSPAAQRLLAWATPVLTVQQRSLHTPGDQPALNRALARAVRGSRTAASLPRADGPALTLRAERLSASGMEWVLVTLRDPALETPDTDLLQDLFDLTPTEALVAAGLAQGQTGAELALAMGVQINTVQSHIKRVLVKSGTRRQSQLVSLILRSAAMPTHPWLAGAARAQGSGLAQTGNDGTAGAGHSGVHPRLANGGPA</sequence>
<dbReference type="PRINTS" id="PR00038">
    <property type="entry name" value="HTHLUXR"/>
</dbReference>
<feature type="region of interest" description="Disordered" evidence="1">
    <location>
        <begin position="189"/>
        <end position="220"/>
    </location>
</feature>
<organism evidence="3 4">
    <name type="scientific">Pelomonas margarita</name>
    <dbReference type="NCBI Taxonomy" id="3299031"/>
    <lineage>
        <taxon>Bacteria</taxon>
        <taxon>Pseudomonadati</taxon>
        <taxon>Pseudomonadota</taxon>
        <taxon>Betaproteobacteria</taxon>
        <taxon>Burkholderiales</taxon>
        <taxon>Sphaerotilaceae</taxon>
        <taxon>Roseateles</taxon>
    </lineage>
</organism>
<dbReference type="SUPFAM" id="SSF46894">
    <property type="entry name" value="C-terminal effector domain of the bipartite response regulators"/>
    <property type="match status" value="1"/>
</dbReference>
<proteinExistence type="predicted"/>